<comment type="caution">
    <text evidence="6">The sequence shown here is derived from an EMBL/GenBank/DDBJ whole genome shotgun (WGS) entry which is preliminary data.</text>
</comment>
<feature type="repeat" description="PPR" evidence="3">
    <location>
        <begin position="1223"/>
        <end position="1257"/>
    </location>
</feature>
<feature type="compositionally biased region" description="Low complexity" evidence="4">
    <location>
        <begin position="959"/>
        <end position="972"/>
    </location>
</feature>
<dbReference type="Pfam" id="PF13041">
    <property type="entry name" value="PPR_2"/>
    <property type="match status" value="5"/>
</dbReference>
<dbReference type="Pfam" id="PF14432">
    <property type="entry name" value="DYW_deaminase"/>
    <property type="match status" value="2"/>
</dbReference>
<feature type="repeat" description="PPR" evidence="3">
    <location>
        <begin position="293"/>
        <end position="327"/>
    </location>
</feature>
<dbReference type="InterPro" id="IPR046960">
    <property type="entry name" value="PPR_At4g14850-like_plant"/>
</dbReference>
<feature type="repeat" description="PPR" evidence="3">
    <location>
        <begin position="226"/>
        <end position="256"/>
    </location>
</feature>
<dbReference type="EMBL" id="JAATIQ010000139">
    <property type="protein sequence ID" value="KAF4378122.1"/>
    <property type="molecule type" value="Genomic_DNA"/>
</dbReference>
<dbReference type="InterPro" id="IPR002885">
    <property type="entry name" value="PPR_rpt"/>
</dbReference>
<sequence>MAKLQSGMEARVLADRYAAQLRFCCRQNPPSYSLARTLHAHIITSGLRPKHHIFNLLISIYCKSSKISYARQLFDKIPEADIVARTTLVSAYSANGNLKLAREIFNGTPLCKRDVVCYNAMITGYSRNNDSHGAIKLFCDMRRENVKPDNFTFTSVLSALALVVDDDTHCQQMHCAVVKSGTELVTSVLNALISVYVNCASSLSTSLSFLLMASARKLFDEMPERDEYTCTTMITGYVKSKDFVTARNLLGEMTNKDSGACWNAMLSGYVQHGYFQEAWELFREMYSMGISPDEFTYTSVLSACANGGFFRVGKQIHARVLKMTVEPKSKFWLFVNNALVTFYYRCGHVNEARSIFDKMSVRDTISWTAILSGYVDARRLEEAKSFFSKIPDKNIRTWTVMISGLAQNGFGEEAVKLFRQMRSEGLEPCDFIFSGALTSSAVLGALEHGRQLHALLISLGHDSSVSAGNALITMYARCGVVEDAKRVFLIMLHVDSVSWISMIAALAQHGRGLQAVKLFEQMLNAGIQPNRVAFLTILSACSHAGLVKEGCHYFNSMSCPHGVSPDEDHYAIMIDLFCRSGKFLEADNLIKSMPFDPGAHIWESVLGGSWIHGNIDLGIKAAERLLELKPEHDVTYIILSNMYANVGRWEEVGKVRKLMRKRGVKKEPGCSWIEVDNKVHVFLVDETMHPEIEAINKFLNKLGLEMRKLGYVPETKYVLHDMESELKEHALSTHSEKIAVGFGLMKLPLGATIRVFKNLRICGDCHNAFKFISKVVKREIIVRDSKRFHHFTNGETIFMAASAVSSLHSICLITTPPSSSSCLSKSSKTLSRSPFLYSDSFSSLKNPTPLFNLHFKKKLTTHKPHSLPLVFAAQTNFFKVIQTAWKVASDGVEAGTNMVPASVPRPVAKVSVAIVGLTVSLFVIKSFLSTAFFVLATMGLVYFTFIALYKDEGPKGNDDNMTTTKDTPTSTEDSLEEARNKNDSHCYNSMNSTISKPTIPSPSHSSHPSSLFPLISSCKTIRDLTQVHAQFIKTSKIHDPLAAAEILRFCANHRDLEYARQVFDQMRKPNCFSWNTIIRAFADCSADEEQPKEALLLFRQMVFAGFVEPNQFTFPSVLKACARTGDFEMGKQIHGLVIKYGLDNDVFVLSNLVRMYVMCGVMVDANYLFQKSLIDFGNVYKVGRDERRQEGNVVLWNVMVDGYVRIGDFRAARELFDEMPQKSVVSWNGLISGYAQNGLFKEAIELFREMQLGDVSPNYVTLVSVLPAISRLGALELGKWVHLYAEKNKIEINDVLGSALVDMYSKCGSIEKALQVFEKLPKENAITWNAIIGGLAMHGRAKDALYFFSRMQKAGVMPTDVTYIGLLNACSHGGLVEEGRSFFNHMVSVVGLEPRIEHYGCMIDLLGRAGQLEEAEEFILNMPIQKDDVIWKALLGACKMHKNIEIGKRVAEILMDMVPRDSGSYVALSNLYASSGNWEAVSEVRLMMKDMDIRKDPGCSWIELDGVIQEFLVEDDSHHRAKEIHSMLNEISNQLRLVGYSPKTEQVLLNMDEEEKQMNLQHHSEKIAIAFGLISTDPKTPLRIVKNLRICEDCHASIKLISKIYKRKIIVRDRKRFHHFEHGTCSCMDYW</sequence>
<gene>
    <name evidence="6" type="ORF">G4B88_022945</name>
</gene>
<evidence type="ECO:0000256" key="3">
    <source>
        <dbReference type="PROSITE-ProRule" id="PRU00708"/>
    </source>
</evidence>
<comment type="similarity">
    <text evidence="1">Belongs to the PPR family. PCMP-H subfamily.</text>
</comment>
<dbReference type="GO" id="GO:0009451">
    <property type="term" value="P:RNA modification"/>
    <property type="evidence" value="ECO:0007669"/>
    <property type="project" value="InterPro"/>
</dbReference>
<organism evidence="6 7">
    <name type="scientific">Cannabis sativa</name>
    <name type="common">Hemp</name>
    <name type="synonym">Marijuana</name>
    <dbReference type="NCBI Taxonomy" id="3483"/>
    <lineage>
        <taxon>Eukaryota</taxon>
        <taxon>Viridiplantae</taxon>
        <taxon>Streptophyta</taxon>
        <taxon>Embryophyta</taxon>
        <taxon>Tracheophyta</taxon>
        <taxon>Spermatophyta</taxon>
        <taxon>Magnoliopsida</taxon>
        <taxon>eudicotyledons</taxon>
        <taxon>Gunneridae</taxon>
        <taxon>Pentapetalae</taxon>
        <taxon>rosids</taxon>
        <taxon>fabids</taxon>
        <taxon>Rosales</taxon>
        <taxon>Cannabaceae</taxon>
        <taxon>Cannabis</taxon>
    </lineage>
</organism>
<dbReference type="GO" id="GO:0003729">
    <property type="term" value="F:mRNA binding"/>
    <property type="evidence" value="ECO:0007669"/>
    <property type="project" value="UniProtKB-ARBA"/>
</dbReference>
<dbReference type="FunFam" id="1.25.40.10:FF:000470">
    <property type="entry name" value="Pentatricopeptide repeat-containing protein At5g66520"/>
    <property type="match status" value="1"/>
</dbReference>
<proteinExistence type="inferred from homology"/>
<dbReference type="FunFam" id="1.25.40.10:FF:000333">
    <property type="entry name" value="Pentatricopeptide repeat-containing protein"/>
    <property type="match status" value="1"/>
</dbReference>
<feature type="repeat" description="PPR" evidence="3">
    <location>
        <begin position="363"/>
        <end position="393"/>
    </location>
</feature>
<dbReference type="FunFam" id="1.25.40.10:FF:000344">
    <property type="entry name" value="Pentatricopeptide repeat-containing protein"/>
    <property type="match status" value="1"/>
</dbReference>
<dbReference type="PANTHER" id="PTHR47926:SF452">
    <property type="entry name" value="PENTATRICOPEPTIDE REPEAT-CONTAINING PROTEIN"/>
    <property type="match status" value="1"/>
</dbReference>
<dbReference type="PROSITE" id="PS51375">
    <property type="entry name" value="PPR"/>
    <property type="match status" value="12"/>
</dbReference>
<dbReference type="FunFam" id="1.25.40.10:FF:000366">
    <property type="entry name" value="Pentatricopeptide (PPR) repeat-containing protein"/>
    <property type="match status" value="1"/>
</dbReference>
<feature type="region of interest" description="Disordered" evidence="4">
    <location>
        <begin position="956"/>
        <end position="988"/>
    </location>
</feature>
<dbReference type="InterPro" id="IPR046848">
    <property type="entry name" value="E_motif"/>
</dbReference>
<dbReference type="Pfam" id="PF01535">
    <property type="entry name" value="PPR"/>
    <property type="match status" value="10"/>
</dbReference>
<protein>
    <recommendedName>
        <fullName evidence="5">DYW domain-containing protein</fullName>
    </recommendedName>
</protein>
<evidence type="ECO:0000256" key="4">
    <source>
        <dbReference type="SAM" id="MobiDB-lite"/>
    </source>
</evidence>
<reference evidence="6 7" key="1">
    <citation type="journal article" date="2020" name="bioRxiv">
        <title>Sequence and annotation of 42 cannabis genomes reveals extensive copy number variation in cannabinoid synthesis and pathogen resistance genes.</title>
        <authorList>
            <person name="Mckernan K.J."/>
            <person name="Helbert Y."/>
            <person name="Kane L.T."/>
            <person name="Ebling H."/>
            <person name="Zhang L."/>
            <person name="Liu B."/>
            <person name="Eaton Z."/>
            <person name="Mclaughlin S."/>
            <person name="Kingan S."/>
            <person name="Baybayan P."/>
            <person name="Concepcion G."/>
            <person name="Jordan M."/>
            <person name="Riva A."/>
            <person name="Barbazuk W."/>
            <person name="Harkins T."/>
        </authorList>
    </citation>
    <scope>NUCLEOTIDE SEQUENCE [LARGE SCALE GENOMIC DNA]</scope>
    <source>
        <strain evidence="7">cv. Jamaican Lion 4</strain>
        <tissue evidence="6">Leaf</tissue>
    </source>
</reference>
<evidence type="ECO:0000259" key="5">
    <source>
        <dbReference type="Pfam" id="PF14432"/>
    </source>
</evidence>
<feature type="repeat" description="PPR" evidence="3">
    <location>
        <begin position="258"/>
        <end position="292"/>
    </location>
</feature>
<dbReference type="FunFam" id="1.25.40.10:FF:000690">
    <property type="entry name" value="Pentatricopeptide repeat-containing protein"/>
    <property type="match status" value="1"/>
</dbReference>
<feature type="domain" description="DYW" evidence="5">
    <location>
        <begin position="1539"/>
        <end position="1631"/>
    </location>
</feature>
<feature type="repeat" description="PPR" evidence="3">
    <location>
        <begin position="394"/>
        <end position="428"/>
    </location>
</feature>
<feature type="domain" description="DYW" evidence="5">
    <location>
        <begin position="710"/>
        <end position="795"/>
    </location>
</feature>
<dbReference type="FunFam" id="1.25.40.10:FF:000442">
    <property type="entry name" value="Pentatricopeptide repeat-containing protein At3g49710"/>
    <property type="match status" value="1"/>
</dbReference>
<dbReference type="GO" id="GO:0008270">
    <property type="term" value="F:zinc ion binding"/>
    <property type="evidence" value="ECO:0007669"/>
    <property type="project" value="InterPro"/>
</dbReference>
<feature type="repeat" description="PPR" evidence="3">
    <location>
        <begin position="114"/>
        <end position="148"/>
    </location>
</feature>
<feature type="repeat" description="PPR" evidence="3">
    <location>
        <begin position="632"/>
        <end position="666"/>
    </location>
</feature>
<dbReference type="PANTHER" id="PTHR47926">
    <property type="entry name" value="PENTATRICOPEPTIDE REPEAT-CONTAINING PROTEIN"/>
    <property type="match status" value="1"/>
</dbReference>
<dbReference type="NCBIfam" id="TIGR00756">
    <property type="entry name" value="PPR"/>
    <property type="match status" value="8"/>
</dbReference>
<evidence type="ECO:0000313" key="7">
    <source>
        <dbReference type="Proteomes" id="UP000583929"/>
    </source>
</evidence>
<evidence type="ECO:0000256" key="1">
    <source>
        <dbReference type="ARBA" id="ARBA00006643"/>
    </source>
</evidence>
<feature type="repeat" description="PPR" evidence="3">
    <location>
        <begin position="50"/>
        <end position="84"/>
    </location>
</feature>
<dbReference type="InterPro" id="IPR032867">
    <property type="entry name" value="DYW_dom"/>
</dbReference>
<dbReference type="Gene3D" id="1.25.40.10">
    <property type="entry name" value="Tetratricopeptide repeat domain"/>
    <property type="match status" value="6"/>
</dbReference>
<feature type="repeat" description="PPR" evidence="3">
    <location>
        <begin position="1324"/>
        <end position="1358"/>
    </location>
</feature>
<dbReference type="FunFam" id="1.25.40.10:FF:000677">
    <property type="entry name" value="Pentatricopeptide repeat-containing protein"/>
    <property type="match status" value="1"/>
</dbReference>
<dbReference type="Pfam" id="PF20431">
    <property type="entry name" value="E_motif"/>
    <property type="match status" value="2"/>
</dbReference>
<dbReference type="InterPro" id="IPR011990">
    <property type="entry name" value="TPR-like_helical_dom_sf"/>
</dbReference>
<evidence type="ECO:0000313" key="6">
    <source>
        <dbReference type="EMBL" id="KAF4378122.1"/>
    </source>
</evidence>
<name>A0A7J6G5R5_CANSA</name>
<accession>A0A7J6G5R5</accession>
<feature type="repeat" description="PPR" evidence="3">
    <location>
        <begin position="495"/>
        <end position="529"/>
    </location>
</feature>
<evidence type="ECO:0000256" key="2">
    <source>
        <dbReference type="ARBA" id="ARBA00022737"/>
    </source>
</evidence>
<keyword evidence="7" id="KW-1185">Reference proteome</keyword>
<keyword evidence="2" id="KW-0677">Repeat</keyword>
<dbReference type="Proteomes" id="UP000583929">
    <property type="component" value="Unassembled WGS sequence"/>
</dbReference>
<feature type="repeat" description="PPR" evidence="3">
    <location>
        <begin position="1192"/>
        <end position="1222"/>
    </location>
</feature>